<feature type="compositionally biased region" description="Low complexity" evidence="3">
    <location>
        <begin position="451"/>
        <end position="460"/>
    </location>
</feature>
<reference evidence="6" key="1">
    <citation type="submission" date="2022-11" db="UniProtKB">
        <authorList>
            <consortium name="WormBaseParasite"/>
        </authorList>
    </citation>
    <scope>IDENTIFICATION</scope>
</reference>
<dbReference type="InterPro" id="IPR001878">
    <property type="entry name" value="Znf_CCHC"/>
</dbReference>
<feature type="compositionally biased region" description="Polar residues" evidence="3">
    <location>
        <begin position="837"/>
        <end position="851"/>
    </location>
</feature>
<dbReference type="GO" id="GO:0008270">
    <property type="term" value="F:zinc ion binding"/>
    <property type="evidence" value="ECO:0007669"/>
    <property type="project" value="UniProtKB-KW"/>
</dbReference>
<dbReference type="WBParaSite" id="jg26014.1">
    <property type="protein sequence ID" value="jg26014.1"/>
    <property type="gene ID" value="jg26014"/>
</dbReference>
<dbReference type="PROSITE" id="PS50158">
    <property type="entry name" value="ZF_CCHC"/>
    <property type="match status" value="5"/>
</dbReference>
<evidence type="ECO:0000259" key="4">
    <source>
        <dbReference type="PROSITE" id="PS50158"/>
    </source>
</evidence>
<keyword evidence="1" id="KW-0863">Zinc-finger</keyword>
<evidence type="ECO:0000256" key="1">
    <source>
        <dbReference type="PROSITE-ProRule" id="PRU00047"/>
    </source>
</evidence>
<dbReference type="Gene3D" id="3.30.2450.30">
    <property type="match status" value="1"/>
</dbReference>
<dbReference type="AlphaFoldDB" id="A0A915E396"/>
<feature type="domain" description="CCHC-type" evidence="4">
    <location>
        <begin position="408"/>
        <end position="421"/>
    </location>
</feature>
<name>A0A915E396_9BILA</name>
<keyword evidence="5" id="KW-1185">Reference proteome</keyword>
<dbReference type="Proteomes" id="UP000887574">
    <property type="component" value="Unplaced"/>
</dbReference>
<evidence type="ECO:0000256" key="3">
    <source>
        <dbReference type="SAM" id="MobiDB-lite"/>
    </source>
</evidence>
<dbReference type="PANTHER" id="PTHR23002">
    <property type="entry name" value="ZINC FINGER CCHC DOMAIN CONTAINING PROTEIN"/>
    <property type="match status" value="1"/>
</dbReference>
<protein>
    <submittedName>
        <fullName evidence="6">CCHC-type domain-containing protein</fullName>
    </submittedName>
</protein>
<feature type="region of interest" description="Disordered" evidence="3">
    <location>
        <begin position="57"/>
        <end position="79"/>
    </location>
</feature>
<feature type="compositionally biased region" description="Basic and acidic residues" evidence="3">
    <location>
        <begin position="137"/>
        <end position="149"/>
    </location>
</feature>
<feature type="domain" description="CCHC-type" evidence="4">
    <location>
        <begin position="1103"/>
        <end position="1118"/>
    </location>
</feature>
<feature type="compositionally biased region" description="Basic and acidic residues" evidence="3">
    <location>
        <begin position="63"/>
        <end position="72"/>
    </location>
</feature>
<evidence type="ECO:0000313" key="5">
    <source>
        <dbReference type="Proteomes" id="UP000887574"/>
    </source>
</evidence>
<keyword evidence="1" id="KW-0479">Metal-binding</keyword>
<feature type="domain" description="CCHC-type" evidence="4">
    <location>
        <begin position="377"/>
        <end position="390"/>
    </location>
</feature>
<dbReference type="Gene3D" id="4.10.60.10">
    <property type="entry name" value="Zinc finger, CCHC-type"/>
    <property type="match status" value="3"/>
</dbReference>
<evidence type="ECO:0000313" key="6">
    <source>
        <dbReference type="WBParaSite" id="jg26014.1"/>
    </source>
</evidence>
<feature type="region of interest" description="Disordered" evidence="3">
    <location>
        <begin position="822"/>
        <end position="851"/>
    </location>
</feature>
<dbReference type="SMART" id="SM00343">
    <property type="entry name" value="ZnF_C2HC"/>
    <property type="match status" value="6"/>
</dbReference>
<dbReference type="GO" id="GO:0019899">
    <property type="term" value="F:enzyme binding"/>
    <property type="evidence" value="ECO:0007669"/>
    <property type="project" value="UniProtKB-ARBA"/>
</dbReference>
<dbReference type="InterPro" id="IPR036875">
    <property type="entry name" value="Znf_CCHC_sf"/>
</dbReference>
<feature type="region of interest" description="Disordered" evidence="3">
    <location>
        <begin position="92"/>
        <end position="111"/>
    </location>
</feature>
<organism evidence="5 6">
    <name type="scientific">Ditylenchus dipsaci</name>
    <dbReference type="NCBI Taxonomy" id="166011"/>
    <lineage>
        <taxon>Eukaryota</taxon>
        <taxon>Metazoa</taxon>
        <taxon>Ecdysozoa</taxon>
        <taxon>Nematoda</taxon>
        <taxon>Chromadorea</taxon>
        <taxon>Rhabditida</taxon>
        <taxon>Tylenchina</taxon>
        <taxon>Tylenchomorpha</taxon>
        <taxon>Sphaerularioidea</taxon>
        <taxon>Anguinidae</taxon>
        <taxon>Anguininae</taxon>
        <taxon>Ditylenchus</taxon>
    </lineage>
</organism>
<dbReference type="GO" id="GO:0003676">
    <property type="term" value="F:nucleic acid binding"/>
    <property type="evidence" value="ECO:0007669"/>
    <property type="project" value="InterPro"/>
</dbReference>
<feature type="region of interest" description="Disordered" evidence="3">
    <location>
        <begin position="446"/>
        <end position="486"/>
    </location>
</feature>
<feature type="region of interest" description="Disordered" evidence="3">
    <location>
        <begin position="124"/>
        <end position="152"/>
    </location>
</feature>
<feature type="compositionally biased region" description="Low complexity" evidence="3">
    <location>
        <begin position="92"/>
        <end position="102"/>
    </location>
</feature>
<evidence type="ECO:0000256" key="2">
    <source>
        <dbReference type="SAM" id="Coils"/>
    </source>
</evidence>
<keyword evidence="2" id="KW-0175">Coiled coil</keyword>
<dbReference type="InterPro" id="IPR051714">
    <property type="entry name" value="Znf_CCHC_NABP"/>
</dbReference>
<dbReference type="Pfam" id="PF00098">
    <property type="entry name" value="zf-CCHC"/>
    <property type="match status" value="2"/>
</dbReference>
<dbReference type="SUPFAM" id="SSF57756">
    <property type="entry name" value="Retrovirus zinc finger-like domains"/>
    <property type="match status" value="3"/>
</dbReference>
<sequence>MEDQEITNGFANFFRSEIEFEIDKELLNYNQKRQKIILKAETKAVIEAIEQADFSKSATPELETEHHLKLAPEENAEDQLEEKARLIETTESAASISSLAEENLPEDADDTLDDLDKELLNQQNDGADEEIPQNNLEGEHPKKLSDKAAKSAPETDNIVVTRTYDNFIQVTEIASRERNFRLSFRNAKVVMNLLDQEFFPLIEQQGAGKRVYHTISFTQHTIYLFRQKLVEKIKEFEAQKAKFCTRPLSEVIKVEFIEDPDALAVQHLTICMLDEGKTQNLVLSVPAVYRTVYYLQNFEKIMNKVKPAEAITHWAEEKDYRHEFTLSYVDNKLCLTITKEAIGQQEEEVKNTLVIPSSLIGSFEKQLFQSIKNSGACMNCGKKGHRMNSCAKENNYIISYSRVNFYACYKCGLLGHFREACLQLKEDFQLDIAQCSSTQTIDPVKTVQTGSWSKDSSNSSDQDENKPEMNRRTIPSECESNQSDVLSTGHQKIAEFKGREVLVEVVSNACGKQLIRVDQIGTKASRFFISLKKAKGFVDILKDEFIPKYNSIEDKSAISSENQYICKRYLKEGNIEFELAFVLNRFHYIVQIVEVIPINGNYIKHTVVLPAMEMKQFVQKLENSIEEAEALEQASTNLKRTVSNEADKDDGFFEPATLDSNKTQKKMNEESSSLTPVAKLQMFIKEYDSKHYIGICDSKSQKLHLSMPVANRCIFYIDEFHKFWKSKGTLSMELDQWVKEDDCQITQDSFSVAAHALLALHQKLLKKMDISGACRQCGLITHPSRHCENRSVMDFSRIYNKGACYQCGALGHYSKDCPKGRNDFNNGPRTSKDNGFAMSSKNDVGPSTSSAMTHSAVEDGLELKVVKLSKSARPMFLVDIQQATDKEAQFMMSITVAKIFVKRLETTFIPFCKKMDLKDIAGLTKELINQSIELAIRAVSRWKKIHEAYKQSINPPTFVSFASAQEVERAKKHELDDDNEVTLLWKDNRCYLLISTIRAKKSKIQLPLADLKEFVIMLKSHQQYYESLSDKEAKQDQIKILKETHPIVEGKVERTVVVSGHAIRSFIVQIDNLKFESNACFRCSRSGHRSSDCDQQIFRHKHCYKCGSFDHFHRNCTDDKLAFLDMIQETISAIFAMRVDISNENAHNLLADCINIVALKPYCGQKIYTG</sequence>
<accession>A0A915E396</accession>
<feature type="domain" description="CCHC-type" evidence="4">
    <location>
        <begin position="804"/>
        <end position="819"/>
    </location>
</feature>
<keyword evidence="1" id="KW-0862">Zinc</keyword>
<feature type="domain" description="CCHC-type" evidence="4">
    <location>
        <begin position="1080"/>
        <end position="1095"/>
    </location>
</feature>
<proteinExistence type="predicted"/>
<feature type="coiled-coil region" evidence="2">
    <location>
        <begin position="611"/>
        <end position="641"/>
    </location>
</feature>